<dbReference type="InterPro" id="IPR023198">
    <property type="entry name" value="PGP-like_dom2"/>
</dbReference>
<dbReference type="AlphaFoldDB" id="A0A166N730"/>
<dbReference type="PANTHER" id="PTHR43481:SF4">
    <property type="entry name" value="GLYCEROL-1-PHOSPHATE PHOSPHOHYDROLASE 1-RELATED"/>
    <property type="match status" value="1"/>
</dbReference>
<dbReference type="Gene3D" id="1.10.150.240">
    <property type="entry name" value="Putative phosphatase, domain 2"/>
    <property type="match status" value="1"/>
</dbReference>
<name>A0A166N730_9AGAM</name>
<dbReference type="Proteomes" id="UP000076532">
    <property type="component" value="Unassembled WGS sequence"/>
</dbReference>
<reference evidence="1 2" key="1">
    <citation type="journal article" date="2016" name="Mol. Biol. Evol.">
        <title>Comparative Genomics of Early-Diverging Mushroom-Forming Fungi Provides Insights into the Origins of Lignocellulose Decay Capabilities.</title>
        <authorList>
            <person name="Nagy L.G."/>
            <person name="Riley R."/>
            <person name="Tritt A."/>
            <person name="Adam C."/>
            <person name="Daum C."/>
            <person name="Floudas D."/>
            <person name="Sun H."/>
            <person name="Yadav J.S."/>
            <person name="Pangilinan J."/>
            <person name="Larsson K.H."/>
            <person name="Matsuura K."/>
            <person name="Barry K."/>
            <person name="Labutti K."/>
            <person name="Kuo R."/>
            <person name="Ohm R.A."/>
            <person name="Bhattacharya S.S."/>
            <person name="Shirouzu T."/>
            <person name="Yoshinaga Y."/>
            <person name="Martin F.M."/>
            <person name="Grigoriev I.V."/>
            <person name="Hibbett D.S."/>
        </authorList>
    </citation>
    <scope>NUCLEOTIDE SEQUENCE [LARGE SCALE GENOMIC DNA]</scope>
    <source>
        <strain evidence="1 2">CBS 109695</strain>
    </source>
</reference>
<dbReference type="Gene3D" id="3.40.50.1000">
    <property type="entry name" value="HAD superfamily/HAD-like"/>
    <property type="match status" value="1"/>
</dbReference>
<evidence type="ECO:0000313" key="1">
    <source>
        <dbReference type="EMBL" id="KZP24713.1"/>
    </source>
</evidence>
<dbReference type="GO" id="GO:0050308">
    <property type="term" value="F:sugar-phosphatase activity"/>
    <property type="evidence" value="ECO:0007669"/>
    <property type="project" value="TreeGrafter"/>
</dbReference>
<dbReference type="Pfam" id="PF13419">
    <property type="entry name" value="HAD_2"/>
    <property type="match status" value="1"/>
</dbReference>
<dbReference type="InterPro" id="IPR023214">
    <property type="entry name" value="HAD_sf"/>
</dbReference>
<dbReference type="SUPFAM" id="SSF56784">
    <property type="entry name" value="HAD-like"/>
    <property type="match status" value="1"/>
</dbReference>
<keyword evidence="2" id="KW-1185">Reference proteome</keyword>
<evidence type="ECO:0000313" key="2">
    <source>
        <dbReference type="Proteomes" id="UP000076532"/>
    </source>
</evidence>
<dbReference type="InterPro" id="IPR006439">
    <property type="entry name" value="HAD-SF_hydro_IA"/>
</dbReference>
<dbReference type="InterPro" id="IPR036412">
    <property type="entry name" value="HAD-like_sf"/>
</dbReference>
<accession>A0A166N730</accession>
<organism evidence="1 2">
    <name type="scientific">Athelia psychrophila</name>
    <dbReference type="NCBI Taxonomy" id="1759441"/>
    <lineage>
        <taxon>Eukaryota</taxon>
        <taxon>Fungi</taxon>
        <taxon>Dikarya</taxon>
        <taxon>Basidiomycota</taxon>
        <taxon>Agaricomycotina</taxon>
        <taxon>Agaricomycetes</taxon>
        <taxon>Agaricomycetidae</taxon>
        <taxon>Atheliales</taxon>
        <taxon>Atheliaceae</taxon>
        <taxon>Athelia</taxon>
    </lineage>
</organism>
<proteinExistence type="predicted"/>
<gene>
    <name evidence="1" type="ORF">FIBSPDRAFT_951102</name>
</gene>
<dbReference type="PANTHER" id="PTHR43481">
    <property type="entry name" value="FRUCTOSE-1-PHOSPHATE PHOSPHATASE"/>
    <property type="match status" value="1"/>
</dbReference>
<protein>
    <submittedName>
        <fullName evidence="1">Phosphatase</fullName>
    </submittedName>
</protein>
<dbReference type="STRING" id="436010.A0A166N730"/>
<dbReference type="InterPro" id="IPR041492">
    <property type="entry name" value="HAD_2"/>
</dbReference>
<dbReference type="NCBIfam" id="TIGR01509">
    <property type="entry name" value="HAD-SF-IA-v3"/>
    <property type="match status" value="1"/>
</dbReference>
<dbReference type="InterPro" id="IPR051806">
    <property type="entry name" value="HAD-like_SPP"/>
</dbReference>
<dbReference type="OrthoDB" id="40579at2759"/>
<dbReference type="EMBL" id="KV417525">
    <property type="protein sequence ID" value="KZP24713.1"/>
    <property type="molecule type" value="Genomic_DNA"/>
</dbReference>
<sequence>MDGTLVDSSAGVVGAWELFSKAYPGIDVQDILSSAHGIRTVDNLRAHCGLTDPVQLEAEAERFEQAIVDTASGEGRQGIIRLPGVTAIMDELYADPDSKWAICTSATRVYATKALKLGGITVPKVFVAAEDVEKGKPAPDPYVKGAAALGFHTAEARANTIVFEDAPNGILSGKAAGCQTLAVLTSHRRDQVEPCQPTFLVNDLTSVKLRRTEQGQLELKIKSLV</sequence>